<evidence type="ECO:0000256" key="1">
    <source>
        <dbReference type="ARBA" id="ARBA00004651"/>
    </source>
</evidence>
<comment type="caution">
    <text evidence="8">The sequence shown here is derived from an EMBL/GenBank/DDBJ whole genome shotgun (WGS) entry which is preliminary data.</text>
</comment>
<evidence type="ECO:0000256" key="6">
    <source>
        <dbReference type="ARBA" id="ARBA00023136"/>
    </source>
</evidence>
<dbReference type="AlphaFoldDB" id="A0A832V122"/>
<reference evidence="8 9" key="1">
    <citation type="journal article" name="Nat. Commun.">
        <title>Undinarchaeota illuminate DPANN phylogeny and the impact of gene transfer on archaeal evolution.</title>
        <authorList>
            <person name="Dombrowski N."/>
            <person name="Williams T.A."/>
            <person name="Sun J."/>
            <person name="Woodcroft B.J."/>
            <person name="Lee J.H."/>
            <person name="Minh B.Q."/>
            <person name="Rinke C."/>
            <person name="Spang A."/>
        </authorList>
    </citation>
    <scope>NUCLEOTIDE SEQUENCE [LARGE SCALE GENOMIC DNA]</scope>
    <source>
        <strain evidence="8">MAG_bin1129</strain>
    </source>
</reference>
<feature type="transmembrane region" description="Helical" evidence="7">
    <location>
        <begin position="125"/>
        <end position="144"/>
    </location>
</feature>
<keyword evidence="6 7" id="KW-0472">Membrane</keyword>
<feature type="transmembrane region" description="Helical" evidence="7">
    <location>
        <begin position="267"/>
        <end position="288"/>
    </location>
</feature>
<comment type="subcellular location">
    <subcellularLocation>
        <location evidence="1">Cell membrane</location>
        <topology evidence="1">Multi-pass membrane protein</topology>
    </subcellularLocation>
</comment>
<evidence type="ECO:0000256" key="7">
    <source>
        <dbReference type="SAM" id="Phobius"/>
    </source>
</evidence>
<keyword evidence="4 7" id="KW-0812">Transmembrane</keyword>
<keyword evidence="3" id="KW-1003">Cell membrane</keyword>
<gene>
    <name evidence="8" type="ORF">H1016_01245</name>
</gene>
<feature type="transmembrane region" description="Helical" evidence="7">
    <location>
        <begin position="150"/>
        <end position="175"/>
    </location>
</feature>
<evidence type="ECO:0000256" key="2">
    <source>
        <dbReference type="ARBA" id="ARBA00011061"/>
    </source>
</evidence>
<dbReference type="PANTHER" id="PTHR39087:SF2">
    <property type="entry name" value="UPF0104 MEMBRANE PROTEIN MJ1595"/>
    <property type="match status" value="1"/>
</dbReference>
<comment type="similarity">
    <text evidence="2">Belongs to the UPF0104 family.</text>
</comment>
<feature type="transmembrane region" description="Helical" evidence="7">
    <location>
        <begin position="237"/>
        <end position="260"/>
    </location>
</feature>
<evidence type="ECO:0000256" key="5">
    <source>
        <dbReference type="ARBA" id="ARBA00022989"/>
    </source>
</evidence>
<accession>A0A832V122</accession>
<dbReference type="GO" id="GO:0005886">
    <property type="term" value="C:plasma membrane"/>
    <property type="evidence" value="ECO:0007669"/>
    <property type="project" value="UniProtKB-SubCell"/>
</dbReference>
<feature type="transmembrane region" description="Helical" evidence="7">
    <location>
        <begin position="42"/>
        <end position="59"/>
    </location>
</feature>
<dbReference type="NCBIfam" id="TIGR00374">
    <property type="entry name" value="flippase-like domain"/>
    <property type="match status" value="1"/>
</dbReference>
<evidence type="ECO:0000313" key="9">
    <source>
        <dbReference type="Proteomes" id="UP000646946"/>
    </source>
</evidence>
<dbReference type="InterPro" id="IPR022791">
    <property type="entry name" value="L-PG_synthase/AglD"/>
</dbReference>
<proteinExistence type="inferred from homology"/>
<evidence type="ECO:0000256" key="3">
    <source>
        <dbReference type="ARBA" id="ARBA00022475"/>
    </source>
</evidence>
<dbReference type="PANTHER" id="PTHR39087">
    <property type="entry name" value="UPF0104 MEMBRANE PROTEIN MJ1595"/>
    <property type="match status" value="1"/>
</dbReference>
<sequence>MHKEHTHSILVIVVGIIAAILLFKFIGTTNLSEVFASANKRLILAAVFLQVAMSFFWNLKWKIVFNFVRQKVDFWTLWLILFIGNFGDVVSPGSRIGGEPLRVFYLEKLGYKTDTSLTTILLERVYNLIAFLFFAFFSFVFAFFKLSLPSWLMIAMAGAFFIVLTLSYLLFHAFYHEKRGIHFMMRIISKILPYFYKLKHTRLSKKYKTYNLFYAHIYGLIKHFFNKVVVLSKNKVLWAEGVFLSFLYWFIFYFQAWLLFKAVGVQIPFYFIIVMITLSDLIGFLLFIPSGAGIVEILMVAFATTLGIPVASAIAATLLIRGIYYIFGLTAGYLSMLYFEEK</sequence>
<feature type="transmembrane region" description="Helical" evidence="7">
    <location>
        <begin position="207"/>
        <end position="225"/>
    </location>
</feature>
<name>A0A832V122_9ARCH</name>
<feature type="transmembrane region" description="Helical" evidence="7">
    <location>
        <begin position="7"/>
        <end position="27"/>
    </location>
</feature>
<keyword evidence="5 7" id="KW-1133">Transmembrane helix</keyword>
<evidence type="ECO:0000256" key="4">
    <source>
        <dbReference type="ARBA" id="ARBA00022692"/>
    </source>
</evidence>
<evidence type="ECO:0000313" key="8">
    <source>
        <dbReference type="EMBL" id="HIK00146.1"/>
    </source>
</evidence>
<feature type="transmembrane region" description="Helical" evidence="7">
    <location>
        <begin position="294"/>
        <end position="315"/>
    </location>
</feature>
<feature type="transmembrane region" description="Helical" evidence="7">
    <location>
        <begin position="322"/>
        <end position="339"/>
    </location>
</feature>
<keyword evidence="9" id="KW-1185">Reference proteome</keyword>
<dbReference type="Proteomes" id="UP000646946">
    <property type="component" value="Unassembled WGS sequence"/>
</dbReference>
<dbReference type="Pfam" id="PF03706">
    <property type="entry name" value="LPG_synthase_TM"/>
    <property type="match status" value="1"/>
</dbReference>
<protein>
    <submittedName>
        <fullName evidence="8">Flippase-like domain-containing protein</fullName>
    </submittedName>
</protein>
<organism evidence="8 9">
    <name type="scientific">Candidatus Naiadarchaeum limnaeum</name>
    <dbReference type="NCBI Taxonomy" id="2756139"/>
    <lineage>
        <taxon>Archaea</taxon>
        <taxon>Candidatus Undinarchaeota</taxon>
        <taxon>Candidatus Undinarchaeia</taxon>
        <taxon>Candidatus Naiadarchaeales</taxon>
        <taxon>Candidatus Naiadarchaeaceae</taxon>
        <taxon>Candidatus Naiadarchaeum</taxon>
    </lineage>
</organism>
<dbReference type="EMBL" id="DVAB01000012">
    <property type="protein sequence ID" value="HIK00146.1"/>
    <property type="molecule type" value="Genomic_DNA"/>
</dbReference>